<evidence type="ECO:0000313" key="1">
    <source>
        <dbReference type="EMBL" id="AMW06952.1"/>
    </source>
</evidence>
<dbReference type="EMBL" id="CP011454">
    <property type="protein sequence ID" value="AMW06952.1"/>
    <property type="molecule type" value="Genomic_DNA"/>
</dbReference>
<accession>A0A145Q5B4</accession>
<reference evidence="1 2" key="2">
    <citation type="journal article" date="2016" name="Environ. Microbiol. Rep.">
        <title>Metagenomic evidence for the presence of phototrophic Gemmatimonadetes bacteria in diverse environments.</title>
        <authorList>
            <person name="Zeng Y."/>
            <person name="Baumbach J."/>
            <person name="Barbosa E.G."/>
            <person name="Azevedo V."/>
            <person name="Zhang C."/>
            <person name="Koblizek M."/>
        </authorList>
    </citation>
    <scope>NUCLEOTIDE SEQUENCE [LARGE SCALE GENOMIC DNA]</scope>
    <source>
        <strain evidence="1 2">AP64</strain>
    </source>
</reference>
<dbReference type="KEGG" id="gph:GEMMAAP_16535"/>
<evidence type="ECO:0008006" key="3">
    <source>
        <dbReference type="Google" id="ProtNLM"/>
    </source>
</evidence>
<proteinExistence type="predicted"/>
<name>A0A145Q5B4_9BACT</name>
<organism evidence="1 2">
    <name type="scientific">Gemmatimonas phototrophica</name>
    <dbReference type="NCBI Taxonomy" id="1379270"/>
    <lineage>
        <taxon>Bacteria</taxon>
        <taxon>Pseudomonadati</taxon>
        <taxon>Gemmatimonadota</taxon>
        <taxon>Gemmatimonadia</taxon>
        <taxon>Gemmatimonadales</taxon>
        <taxon>Gemmatimonadaceae</taxon>
        <taxon>Gemmatimonas</taxon>
    </lineage>
</organism>
<sequence>MATVQRGANGAATAVVPRLAADTSVSHDPIARLQAQLAAGTVTLAHDSVLGYLPALLKALDIPVSSQTLVFSRTSLQTDKITPWSPRALYFNDDVYVGYVLDSRFLEIGAVDPVKGGMFYTLSQAPRARSNFQRETTTCLMCHSSKGATGGVPGFMVLSTIADRHGYPITGVHEGSTTDVTPVAQRFGGYYVTGSGPHAGNVYATLLGHEVHDKPAFRTQFSVQFQRAAANSRRTLDSLFDTTAYISGQSDVVALMVLTHQTVVHNLIMAVQEAAREAILEAQIGAVRMDSLSAPVTPRLRGAVDNLTRALLFVREARLTAPMQGSTTFAEDFSRRAIRDPQGRSLRDFDLSHRLFKYPCSFLIYSDAFRALPTMARRAVYARLRDVLEAREASDLTNEERQAVTGILQTTLAEFTTLK</sequence>
<evidence type="ECO:0000313" key="2">
    <source>
        <dbReference type="Proteomes" id="UP000076404"/>
    </source>
</evidence>
<dbReference type="STRING" id="1379270.GEMMAAP_16535"/>
<protein>
    <recommendedName>
        <fullName evidence="3">Cytochrome c domain-containing protein</fullName>
    </recommendedName>
</protein>
<keyword evidence="2" id="KW-1185">Reference proteome</keyword>
<dbReference type="AlphaFoldDB" id="A0A145Q5B4"/>
<gene>
    <name evidence="1" type="ORF">GEMMAAP_16535</name>
</gene>
<dbReference type="eggNOG" id="ENOG502Z8YZ">
    <property type="taxonomic scope" value="Bacteria"/>
</dbReference>
<dbReference type="Proteomes" id="UP000076404">
    <property type="component" value="Chromosome"/>
</dbReference>
<reference evidence="1 2" key="1">
    <citation type="journal article" date="2014" name="Proc. Natl. Acad. Sci. U.S.A.">
        <title>Functional type 2 photosynthetic reaction centers found in the rare bacterial phylum Gemmatimonadetes.</title>
        <authorList>
            <person name="Zeng Y."/>
            <person name="Feng F."/>
            <person name="Medova H."/>
            <person name="Dean J."/>
            <person name="Koblizek M."/>
        </authorList>
    </citation>
    <scope>NUCLEOTIDE SEQUENCE [LARGE SCALE GENOMIC DNA]</scope>
    <source>
        <strain evidence="1 2">AP64</strain>
    </source>
</reference>